<evidence type="ECO:0000313" key="5">
    <source>
        <dbReference type="Proteomes" id="UP000006250"/>
    </source>
</evidence>
<proteinExistence type="inferred from homology"/>
<protein>
    <submittedName>
        <fullName evidence="4">Maf protein</fullName>
    </submittedName>
</protein>
<dbReference type="Gene3D" id="3.90.950.10">
    <property type="match status" value="1"/>
</dbReference>
<evidence type="ECO:0000313" key="4">
    <source>
        <dbReference type="EMBL" id="EFL49159.1"/>
    </source>
</evidence>
<sequence length="228" mass="23773">LKFFGRVGVRGREPLFSKRGSLPRLFQHHNMYTTQRRIILASTSPRRRELLDLAGVPFSVVPSPAEEPEPDLGELPSAYAARMARLKAAPVSREHPEAAVIGADSVVAVGHVILGKPRDAADAGRMLGLLSGRTHQVVTGCAIFGCGPEPEIFTVSTDVAMAALSDVAIAAYVATGEPMDKAGAYAIQGKAAAFVTAINGSYTNVVGLPLAEVVEALKCSGAIGPGTS</sequence>
<dbReference type="eggNOG" id="COG0424">
    <property type="taxonomic scope" value="Bacteria"/>
</dbReference>
<dbReference type="PANTHER" id="PTHR43213">
    <property type="entry name" value="BIFUNCTIONAL DTTP/UTP PYROPHOSPHATASE/METHYLTRANSFERASE PROTEIN-RELATED"/>
    <property type="match status" value="1"/>
</dbReference>
<dbReference type="CDD" id="cd00555">
    <property type="entry name" value="Maf"/>
    <property type="match status" value="1"/>
</dbReference>
<dbReference type="SUPFAM" id="SSF52972">
    <property type="entry name" value="ITPase-like"/>
    <property type="match status" value="1"/>
</dbReference>
<dbReference type="GO" id="GO:0009117">
    <property type="term" value="P:nucleotide metabolic process"/>
    <property type="evidence" value="ECO:0007669"/>
    <property type="project" value="UniProtKB-KW"/>
</dbReference>
<dbReference type="PANTHER" id="PTHR43213:SF5">
    <property type="entry name" value="BIFUNCTIONAL DTTP_UTP PYROPHOSPHATASE_METHYLTRANSFERASE PROTEIN-RELATED"/>
    <property type="match status" value="1"/>
</dbReference>
<evidence type="ECO:0000256" key="2">
    <source>
        <dbReference type="ARBA" id="ARBA00022801"/>
    </source>
</evidence>
<dbReference type="HAMAP" id="MF_00528">
    <property type="entry name" value="Maf"/>
    <property type="match status" value="1"/>
</dbReference>
<dbReference type="GO" id="GO:0047429">
    <property type="term" value="F:nucleoside triphosphate diphosphatase activity"/>
    <property type="evidence" value="ECO:0007669"/>
    <property type="project" value="InterPro"/>
</dbReference>
<dbReference type="InterPro" id="IPR003697">
    <property type="entry name" value="Maf-like"/>
</dbReference>
<keyword evidence="5" id="KW-1185">Reference proteome</keyword>
<name>E1K2J4_SOLFR</name>
<organism evidence="4 5">
    <name type="scientific">Solidesulfovibrio fructosivorans JJ]</name>
    <dbReference type="NCBI Taxonomy" id="596151"/>
    <lineage>
        <taxon>Bacteria</taxon>
        <taxon>Pseudomonadati</taxon>
        <taxon>Thermodesulfobacteriota</taxon>
        <taxon>Desulfovibrionia</taxon>
        <taxon>Desulfovibrionales</taxon>
        <taxon>Desulfovibrionaceae</taxon>
        <taxon>Solidesulfovibrio</taxon>
    </lineage>
</organism>
<dbReference type="Proteomes" id="UP000006250">
    <property type="component" value="Unassembled WGS sequence"/>
</dbReference>
<dbReference type="AlphaFoldDB" id="E1K2J4"/>
<evidence type="ECO:0000256" key="1">
    <source>
        <dbReference type="ARBA" id="ARBA00001968"/>
    </source>
</evidence>
<accession>E1K2J4</accession>
<dbReference type="EMBL" id="AECZ01000061">
    <property type="protein sequence ID" value="EFL49159.1"/>
    <property type="molecule type" value="Genomic_DNA"/>
</dbReference>
<feature type="non-terminal residue" evidence="4">
    <location>
        <position position="1"/>
    </location>
</feature>
<gene>
    <name evidence="4" type="ORF">DesfrDRAFT_4094</name>
</gene>
<dbReference type="Pfam" id="PF02545">
    <property type="entry name" value="Maf"/>
    <property type="match status" value="1"/>
</dbReference>
<keyword evidence="3" id="KW-0546">Nucleotide metabolism</keyword>
<dbReference type="InterPro" id="IPR029001">
    <property type="entry name" value="ITPase-like_fam"/>
</dbReference>
<dbReference type="PIRSF" id="PIRSF006305">
    <property type="entry name" value="Maf"/>
    <property type="match status" value="1"/>
</dbReference>
<comment type="cofactor">
    <cofactor evidence="1">
        <name>a divalent metal cation</name>
        <dbReference type="ChEBI" id="CHEBI:60240"/>
    </cofactor>
</comment>
<comment type="caution">
    <text evidence="4">The sequence shown here is derived from an EMBL/GenBank/DDBJ whole genome shotgun (WGS) entry which is preliminary data.</text>
</comment>
<dbReference type="NCBIfam" id="TIGR00172">
    <property type="entry name" value="maf"/>
    <property type="match status" value="1"/>
</dbReference>
<keyword evidence="2" id="KW-0378">Hydrolase</keyword>
<reference evidence="4 5" key="1">
    <citation type="submission" date="2010-08" db="EMBL/GenBank/DDBJ databases">
        <title>The draft genome of Desulfovibrio fructosovorans JJ.</title>
        <authorList>
            <consortium name="US DOE Joint Genome Institute (JGI-PGF)"/>
            <person name="Lucas S."/>
            <person name="Copeland A."/>
            <person name="Lapidus A."/>
            <person name="Cheng J.-F."/>
            <person name="Bruce D."/>
            <person name="Goodwin L."/>
            <person name="Pitluck S."/>
            <person name="Land M.L."/>
            <person name="Hauser L."/>
            <person name="Chang Y.-J."/>
            <person name="Jeffries C."/>
            <person name="Wall J.D."/>
            <person name="Stahl D.A."/>
            <person name="Arkin A.P."/>
            <person name="Dehal P."/>
            <person name="Stolyar S.M."/>
            <person name="Hazen T.C."/>
            <person name="Woyke T.J."/>
        </authorList>
    </citation>
    <scope>NUCLEOTIDE SEQUENCE [LARGE SCALE GENOMIC DNA]</scope>
    <source>
        <strain evidence="4 5">JJ</strain>
    </source>
</reference>
<evidence type="ECO:0000256" key="3">
    <source>
        <dbReference type="ARBA" id="ARBA00023080"/>
    </source>
</evidence>